<feature type="transmembrane region" description="Helical" evidence="8">
    <location>
        <begin position="241"/>
        <end position="259"/>
    </location>
</feature>
<keyword evidence="7" id="KW-0479">Metal-binding</keyword>
<name>A0A9X2P3X3_9BACT</name>
<dbReference type="Proteomes" id="UP001142175">
    <property type="component" value="Unassembled WGS sequence"/>
</dbReference>
<dbReference type="PANTHER" id="PTHR22926:SF3">
    <property type="entry name" value="UNDECAPRENYL-PHOSPHATE ALPHA-N-ACETYLGLUCOSAMINYL 1-PHOSPHATE TRANSFERASE"/>
    <property type="match status" value="1"/>
</dbReference>
<feature type="transmembrane region" description="Helical" evidence="8">
    <location>
        <begin position="321"/>
        <end position="338"/>
    </location>
</feature>
<dbReference type="EMBL" id="JANSUY010000007">
    <property type="protein sequence ID" value="MCR9015476.1"/>
    <property type="molecule type" value="Genomic_DNA"/>
</dbReference>
<dbReference type="GO" id="GO:0044038">
    <property type="term" value="P:cell wall macromolecule biosynthetic process"/>
    <property type="evidence" value="ECO:0007669"/>
    <property type="project" value="TreeGrafter"/>
</dbReference>
<evidence type="ECO:0000256" key="3">
    <source>
        <dbReference type="ARBA" id="ARBA00022679"/>
    </source>
</evidence>
<comment type="subcellular location">
    <subcellularLocation>
        <location evidence="1">Cell membrane</location>
        <topology evidence="1">Multi-pass membrane protein</topology>
    </subcellularLocation>
</comment>
<dbReference type="GO" id="GO:0005886">
    <property type="term" value="C:plasma membrane"/>
    <property type="evidence" value="ECO:0007669"/>
    <property type="project" value="UniProtKB-SubCell"/>
</dbReference>
<feature type="transmembrane region" description="Helical" evidence="8">
    <location>
        <begin position="6"/>
        <end position="25"/>
    </location>
</feature>
<protein>
    <submittedName>
        <fullName evidence="9">Undecaprenyl/decaprenyl-phosphate alpha-N-acetylglucosaminyl 1-phosphate transferase</fullName>
    </submittedName>
</protein>
<dbReference type="RefSeq" id="WP_258423332.1">
    <property type="nucleotide sequence ID" value="NZ_JANSUY010000007.1"/>
</dbReference>
<dbReference type="Pfam" id="PF00953">
    <property type="entry name" value="Glycos_transf_4"/>
    <property type="match status" value="1"/>
</dbReference>
<comment type="cofactor">
    <cofactor evidence="7">
        <name>Mg(2+)</name>
        <dbReference type="ChEBI" id="CHEBI:18420"/>
    </cofactor>
</comment>
<keyword evidence="7" id="KW-0460">Magnesium</keyword>
<evidence type="ECO:0000256" key="2">
    <source>
        <dbReference type="ARBA" id="ARBA00022475"/>
    </source>
</evidence>
<organism evidence="9 10">
    <name type="scientific">Aquiflexum gelatinilyticum</name>
    <dbReference type="NCBI Taxonomy" id="2961943"/>
    <lineage>
        <taxon>Bacteria</taxon>
        <taxon>Pseudomonadati</taxon>
        <taxon>Bacteroidota</taxon>
        <taxon>Cytophagia</taxon>
        <taxon>Cytophagales</taxon>
        <taxon>Cyclobacteriaceae</taxon>
        <taxon>Aquiflexum</taxon>
    </lineage>
</organism>
<dbReference type="GO" id="GO:0071555">
    <property type="term" value="P:cell wall organization"/>
    <property type="evidence" value="ECO:0007669"/>
    <property type="project" value="TreeGrafter"/>
</dbReference>
<proteinExistence type="predicted"/>
<reference evidence="9" key="1">
    <citation type="submission" date="2022-08" db="EMBL/GenBank/DDBJ databases">
        <authorList>
            <person name="Zhang D."/>
        </authorList>
    </citation>
    <scope>NUCLEOTIDE SEQUENCE</scope>
    <source>
        <strain evidence="9">XJ19-11</strain>
    </source>
</reference>
<keyword evidence="2" id="KW-1003">Cell membrane</keyword>
<feature type="transmembrane region" description="Helical" evidence="8">
    <location>
        <begin position="130"/>
        <end position="147"/>
    </location>
</feature>
<feature type="transmembrane region" description="Helical" evidence="8">
    <location>
        <begin position="70"/>
        <end position="88"/>
    </location>
</feature>
<feature type="binding site" evidence="7">
    <location>
        <position position="151"/>
    </location>
    <ligand>
        <name>Mg(2+)</name>
        <dbReference type="ChEBI" id="CHEBI:18420"/>
    </ligand>
</feature>
<evidence type="ECO:0000256" key="8">
    <source>
        <dbReference type="SAM" id="Phobius"/>
    </source>
</evidence>
<keyword evidence="10" id="KW-1185">Reference proteome</keyword>
<gene>
    <name evidence="9" type="ORF">NU887_10545</name>
</gene>
<feature type="binding site" evidence="7">
    <location>
        <position position="211"/>
    </location>
    <ligand>
        <name>Mg(2+)</name>
        <dbReference type="ChEBI" id="CHEBI:18420"/>
    </ligand>
</feature>
<feature type="transmembrane region" description="Helical" evidence="8">
    <location>
        <begin position="100"/>
        <end position="124"/>
    </location>
</feature>
<dbReference type="GO" id="GO:0016780">
    <property type="term" value="F:phosphotransferase activity, for other substituted phosphate groups"/>
    <property type="evidence" value="ECO:0007669"/>
    <property type="project" value="InterPro"/>
</dbReference>
<evidence type="ECO:0000256" key="4">
    <source>
        <dbReference type="ARBA" id="ARBA00022692"/>
    </source>
</evidence>
<dbReference type="InterPro" id="IPR000715">
    <property type="entry name" value="Glycosyl_transferase_4"/>
</dbReference>
<keyword evidence="3 9" id="KW-0808">Transferase</keyword>
<dbReference type="PANTHER" id="PTHR22926">
    <property type="entry name" value="PHOSPHO-N-ACETYLMURAMOYL-PENTAPEPTIDE-TRANSFERASE"/>
    <property type="match status" value="1"/>
</dbReference>
<feature type="transmembrane region" description="Helical" evidence="8">
    <location>
        <begin position="182"/>
        <end position="200"/>
    </location>
</feature>
<dbReference type="GO" id="GO:0046872">
    <property type="term" value="F:metal ion binding"/>
    <property type="evidence" value="ECO:0007669"/>
    <property type="project" value="UniProtKB-KW"/>
</dbReference>
<evidence type="ECO:0000256" key="6">
    <source>
        <dbReference type="ARBA" id="ARBA00023136"/>
    </source>
</evidence>
<feature type="transmembrane region" description="Helical" evidence="8">
    <location>
        <begin position="212"/>
        <end position="229"/>
    </location>
</feature>
<evidence type="ECO:0000256" key="1">
    <source>
        <dbReference type="ARBA" id="ARBA00004651"/>
    </source>
</evidence>
<feature type="transmembrane region" description="Helical" evidence="8">
    <location>
        <begin position="159"/>
        <end position="176"/>
    </location>
</feature>
<dbReference type="InterPro" id="IPR018480">
    <property type="entry name" value="PNAcMuramoyl-5peptid_Trfase_CS"/>
</dbReference>
<accession>A0A9X2P3X3</accession>
<keyword evidence="6 8" id="KW-0472">Membrane</keyword>
<keyword evidence="4 8" id="KW-0812">Transmembrane</keyword>
<feature type="transmembrane region" description="Helical" evidence="8">
    <location>
        <begin position="46"/>
        <end position="64"/>
    </location>
</feature>
<dbReference type="PROSITE" id="PS01348">
    <property type="entry name" value="MRAY_2"/>
    <property type="match status" value="1"/>
</dbReference>
<evidence type="ECO:0000313" key="9">
    <source>
        <dbReference type="EMBL" id="MCR9015476.1"/>
    </source>
</evidence>
<keyword evidence="5 8" id="KW-1133">Transmembrane helix</keyword>
<evidence type="ECO:0000256" key="5">
    <source>
        <dbReference type="ARBA" id="ARBA00022989"/>
    </source>
</evidence>
<sequence>MIIFLAVSTAFMVGFLLTPIVILLLKKMELVDSPGGRKIHNGFIPSMGGIAFVLASFVSVLAWLDSQLIMEIRFLLAAFGLMFFVGLRDDMVNMSAFQKLAGQFISAYLVVVMADIRLTSLYGFFGIYEIPLWISYGISFFTILVLTNSFNLIDGLDGLAGSISLVTFMFLGWWFLEADLTSYSVFSFILVGSVLSFLVYNWHPAKIFMGDTGSLSLGFALAVLTILFIDKNGTMANYEGWKFNAPIASGIALLIIPIYDTSRIFIKRTLKGKSPMAPDKSHVHHFLLRMGMRHDQVTLTLVAVKIGFFSLIFLGSNLNDYVMLPIVILLAVVLGLKMDSMTLKRVRKINKNTPPILSKRLKRKTHQRPNIQGDVLEKVKISDN</sequence>
<dbReference type="GO" id="GO:0009103">
    <property type="term" value="P:lipopolysaccharide biosynthetic process"/>
    <property type="evidence" value="ECO:0007669"/>
    <property type="project" value="TreeGrafter"/>
</dbReference>
<comment type="caution">
    <text evidence="9">The sequence shown here is derived from an EMBL/GenBank/DDBJ whole genome shotgun (WGS) entry which is preliminary data.</text>
</comment>
<evidence type="ECO:0000313" key="10">
    <source>
        <dbReference type="Proteomes" id="UP001142175"/>
    </source>
</evidence>
<evidence type="ECO:0000256" key="7">
    <source>
        <dbReference type="PIRSR" id="PIRSR600715-1"/>
    </source>
</evidence>
<dbReference type="AlphaFoldDB" id="A0A9X2P3X3"/>
<dbReference type="CDD" id="cd06853">
    <property type="entry name" value="GT_WecA_like"/>
    <property type="match status" value="1"/>
</dbReference>
<feature type="transmembrane region" description="Helical" evidence="8">
    <location>
        <begin position="297"/>
        <end position="315"/>
    </location>
</feature>